<feature type="compositionally biased region" description="Low complexity" evidence="5">
    <location>
        <begin position="195"/>
        <end position="204"/>
    </location>
</feature>
<protein>
    <submittedName>
        <fullName evidence="7">Synaptonemal complex central element protein 1-like isoform X6</fullName>
    </submittedName>
</protein>
<accession>A0ABM3P2U7</accession>
<proteinExistence type="inferred from homology"/>
<evidence type="ECO:0000256" key="1">
    <source>
        <dbReference type="ARBA" id="ARBA00010094"/>
    </source>
</evidence>
<keyword evidence="3" id="KW-0469">Meiosis</keyword>
<keyword evidence="2 4" id="KW-0175">Coiled coil</keyword>
<feature type="region of interest" description="Disordered" evidence="5">
    <location>
        <begin position="149"/>
        <end position="251"/>
    </location>
</feature>
<feature type="compositionally biased region" description="Basic and acidic residues" evidence="5">
    <location>
        <begin position="221"/>
        <end position="231"/>
    </location>
</feature>
<dbReference type="Proteomes" id="UP001652583">
    <property type="component" value="Chromosome E2"/>
</dbReference>
<dbReference type="PANTHER" id="PTHR21731:SF1">
    <property type="entry name" value="SYNAPTONEMAL COMPLEX CENTRAL ELEMENT PROTEIN 1-LIKE"/>
    <property type="match status" value="1"/>
</dbReference>
<dbReference type="InterPro" id="IPR026676">
    <property type="entry name" value="SYCE1"/>
</dbReference>
<dbReference type="RefSeq" id="XP_053065994.1">
    <property type="nucleotide sequence ID" value="XM_053210019.1"/>
</dbReference>
<feature type="compositionally biased region" description="Basic residues" evidence="5">
    <location>
        <begin position="163"/>
        <end position="172"/>
    </location>
</feature>
<dbReference type="GeneID" id="106984360"/>
<dbReference type="PANTHER" id="PTHR21731">
    <property type="entry name" value="SYNAPTONEMAL COMPLEX CENTRAL ELEMENT PROTEIN 1-LIKE"/>
    <property type="match status" value="1"/>
</dbReference>
<evidence type="ECO:0000313" key="7">
    <source>
        <dbReference type="RefSeq" id="XP_053065994.1"/>
    </source>
</evidence>
<reference evidence="7" key="1">
    <citation type="submission" date="2025-08" db="UniProtKB">
        <authorList>
            <consortium name="RefSeq"/>
        </authorList>
    </citation>
    <scope>IDENTIFICATION</scope>
    <source>
        <tissue evidence="7">Blood</tissue>
    </source>
</reference>
<evidence type="ECO:0000256" key="4">
    <source>
        <dbReference type="SAM" id="Coils"/>
    </source>
</evidence>
<name>A0ABM3P2U7_ACIJB</name>
<comment type="similarity">
    <text evidence="1">Belongs to the SYCE family.</text>
</comment>
<keyword evidence="6" id="KW-1185">Reference proteome</keyword>
<organism evidence="6 7">
    <name type="scientific">Acinonyx jubatus</name>
    <name type="common">Cheetah</name>
    <dbReference type="NCBI Taxonomy" id="32536"/>
    <lineage>
        <taxon>Eukaryota</taxon>
        <taxon>Metazoa</taxon>
        <taxon>Chordata</taxon>
        <taxon>Craniata</taxon>
        <taxon>Vertebrata</taxon>
        <taxon>Euteleostomi</taxon>
        <taxon>Mammalia</taxon>
        <taxon>Eutheria</taxon>
        <taxon>Laurasiatheria</taxon>
        <taxon>Carnivora</taxon>
        <taxon>Feliformia</taxon>
        <taxon>Felidae</taxon>
        <taxon>Felinae</taxon>
        <taxon>Acinonyx</taxon>
    </lineage>
</organism>
<gene>
    <name evidence="7" type="primary">SYCE1L</name>
</gene>
<dbReference type="Pfam" id="PF15233">
    <property type="entry name" value="SYCE1"/>
    <property type="match status" value="1"/>
</dbReference>
<sequence>MRDRMNRVIISEAHNAAHCVTEERRMMKVMNRPPHPPPLLKEMEAYLETMTKSCLSPSRKNVLQECTEQISVHNCQVTESCRQRKLGVQVEEQLENLMSQHKDLWELHMLKQRLTWEIRALQSSKEQLLTEEKLARDKLLEVERRLRSPPEVGGARMVNDGRRRWRYSRGRRLPQTVAPQRTRPAKERPAPSAPAPAARTWSRPQTHRTRPAPSPTPLLRRRPEIKARISDRPPPPASVCSPIPNCFTNRS</sequence>
<evidence type="ECO:0000256" key="5">
    <source>
        <dbReference type="SAM" id="MobiDB-lite"/>
    </source>
</evidence>
<feature type="coiled-coil region" evidence="4">
    <location>
        <begin position="111"/>
        <end position="145"/>
    </location>
</feature>
<evidence type="ECO:0000313" key="6">
    <source>
        <dbReference type="Proteomes" id="UP001652583"/>
    </source>
</evidence>
<evidence type="ECO:0000256" key="2">
    <source>
        <dbReference type="ARBA" id="ARBA00023054"/>
    </source>
</evidence>
<evidence type="ECO:0000256" key="3">
    <source>
        <dbReference type="ARBA" id="ARBA00023254"/>
    </source>
</evidence>